<dbReference type="PROSITE" id="PS00895">
    <property type="entry name" value="3_HYDROXYISOBUT_DH"/>
    <property type="match status" value="1"/>
</dbReference>
<dbReference type="InterPro" id="IPR002204">
    <property type="entry name" value="3-OH-isobutyrate_DH-rel_CS"/>
</dbReference>
<protein>
    <recommendedName>
        <fullName evidence="11">3-hydroxyisobutyrate dehydrogenase</fullName>
        <shortName evidence="11">HIBADH</shortName>
        <ecNumber evidence="11">1.1.1.31</ecNumber>
    </recommendedName>
</protein>
<comment type="pathway">
    <text evidence="2 11">Amino-acid degradation; L-valine degradation.</text>
</comment>
<keyword evidence="8" id="KW-0496">Mitochondrion</keyword>
<evidence type="ECO:0000256" key="9">
    <source>
        <dbReference type="ARBA" id="ARBA00049197"/>
    </source>
</evidence>
<dbReference type="SUPFAM" id="SSF51735">
    <property type="entry name" value="NAD(P)-binding Rossmann-fold domains"/>
    <property type="match status" value="1"/>
</dbReference>
<gene>
    <name evidence="14" type="ORF">Pmani_021884</name>
</gene>
<evidence type="ECO:0000256" key="5">
    <source>
        <dbReference type="ARBA" id="ARBA00022946"/>
    </source>
</evidence>
<evidence type="ECO:0000256" key="7">
    <source>
        <dbReference type="ARBA" id="ARBA00023027"/>
    </source>
</evidence>
<dbReference type="PANTHER" id="PTHR22981:SF7">
    <property type="entry name" value="3-HYDROXYISOBUTYRATE DEHYDROGENASE, MITOCHONDRIAL"/>
    <property type="match status" value="1"/>
</dbReference>
<dbReference type="InterPro" id="IPR015815">
    <property type="entry name" value="HIBADH-related"/>
</dbReference>
<evidence type="ECO:0000259" key="12">
    <source>
        <dbReference type="Pfam" id="PF03446"/>
    </source>
</evidence>
<evidence type="ECO:0000256" key="3">
    <source>
        <dbReference type="ARBA" id="ARBA00006013"/>
    </source>
</evidence>
<dbReference type="GO" id="GO:0051287">
    <property type="term" value="F:NAD binding"/>
    <property type="evidence" value="ECO:0007669"/>
    <property type="project" value="InterPro"/>
</dbReference>
<keyword evidence="5" id="KW-0809">Transit peptide</keyword>
<evidence type="ECO:0000256" key="1">
    <source>
        <dbReference type="ARBA" id="ARBA00004173"/>
    </source>
</evidence>
<dbReference type="InterPro" id="IPR036291">
    <property type="entry name" value="NAD(P)-bd_dom_sf"/>
</dbReference>
<dbReference type="PIRSF" id="PIRSF000103">
    <property type="entry name" value="HIBADH"/>
    <property type="match status" value="1"/>
</dbReference>
<comment type="similarity">
    <text evidence="3">Belongs to the HIBADH-related family. 3-hydroxyisobutyrate dehydrogenase subfamily.</text>
</comment>
<dbReference type="Pfam" id="PF14833">
    <property type="entry name" value="NAD_binding_11"/>
    <property type="match status" value="1"/>
</dbReference>
<evidence type="ECO:0000256" key="4">
    <source>
        <dbReference type="ARBA" id="ARBA00022456"/>
    </source>
</evidence>
<keyword evidence="6 11" id="KW-0560">Oxidoreductase</keyword>
<evidence type="ECO:0000256" key="6">
    <source>
        <dbReference type="ARBA" id="ARBA00023002"/>
    </source>
</evidence>
<dbReference type="InterPro" id="IPR011548">
    <property type="entry name" value="HIBADH"/>
</dbReference>
<evidence type="ECO:0000259" key="13">
    <source>
        <dbReference type="Pfam" id="PF14833"/>
    </source>
</evidence>
<organism evidence="14 15">
    <name type="scientific">Petrolisthes manimaculis</name>
    <dbReference type="NCBI Taxonomy" id="1843537"/>
    <lineage>
        <taxon>Eukaryota</taxon>
        <taxon>Metazoa</taxon>
        <taxon>Ecdysozoa</taxon>
        <taxon>Arthropoda</taxon>
        <taxon>Crustacea</taxon>
        <taxon>Multicrustacea</taxon>
        <taxon>Malacostraca</taxon>
        <taxon>Eumalacostraca</taxon>
        <taxon>Eucarida</taxon>
        <taxon>Decapoda</taxon>
        <taxon>Pleocyemata</taxon>
        <taxon>Anomura</taxon>
        <taxon>Galatheoidea</taxon>
        <taxon>Porcellanidae</taxon>
        <taxon>Petrolisthes</taxon>
    </lineage>
</organism>
<evidence type="ECO:0000256" key="2">
    <source>
        <dbReference type="ARBA" id="ARBA00005109"/>
    </source>
</evidence>
<reference evidence="14" key="1">
    <citation type="submission" date="2023-11" db="EMBL/GenBank/DDBJ databases">
        <title>Genome assemblies of two species of porcelain crab, Petrolisthes cinctipes and Petrolisthes manimaculis (Anomura: Porcellanidae).</title>
        <authorList>
            <person name="Angst P."/>
        </authorList>
    </citation>
    <scope>NUCLEOTIDE SEQUENCE</scope>
    <source>
        <strain evidence="14">PB745_02</strain>
        <tissue evidence="14">Gill</tissue>
    </source>
</reference>
<sequence length="338" mass="35870">MASMGSRIVSLLTTGKYAPVINFARRFSVSHQQWSRHSKVGFIGLGQMGGPMAVNLIQKGHSVVVYDLSSEATERLQDEGAEVAKSPAEVASKADRIISMLPNSEHVRTCYTADDGIFQSVQAGTLILDSSTIDPTVSKEMAGLAVKKGAVFMDAPVSGGVPAAKGGTLTFMVGGEEQEFEAARELLSAMGKNIVLCGRVGSGQAVKICNNMLLAITMIGVSETMNLGMRLGLDPKVMAGTINTATGRCWSSDTYNPVPGVLPNVPSSNDYQGGFLTALMLKDLGLAQNAATATNSPTPLGAVAHQIYKLMSNTYLSERDFSSVFRFLQEPHKKEDGN</sequence>
<evidence type="ECO:0000256" key="10">
    <source>
        <dbReference type="PIRSR" id="PIRSR000103-1"/>
    </source>
</evidence>
<dbReference type="InterPro" id="IPR008927">
    <property type="entry name" value="6-PGluconate_DH-like_C_sf"/>
</dbReference>
<dbReference type="InterPro" id="IPR013328">
    <property type="entry name" value="6PGD_dom2"/>
</dbReference>
<dbReference type="NCBIfam" id="TIGR01692">
    <property type="entry name" value="HIBADH"/>
    <property type="match status" value="1"/>
</dbReference>
<accession>A0AAE1U2N2</accession>
<evidence type="ECO:0000256" key="8">
    <source>
        <dbReference type="ARBA" id="ARBA00023128"/>
    </source>
</evidence>
<dbReference type="Proteomes" id="UP001292094">
    <property type="component" value="Unassembled WGS sequence"/>
</dbReference>
<comment type="caution">
    <text evidence="14">The sequence shown here is derived from an EMBL/GenBank/DDBJ whole genome shotgun (WGS) entry which is preliminary data.</text>
</comment>
<dbReference type="AlphaFoldDB" id="A0AAE1U2N2"/>
<name>A0AAE1U2N2_9EUCA</name>
<feature type="active site" evidence="10">
    <location>
        <position position="207"/>
    </location>
</feature>
<dbReference type="GO" id="GO:0006574">
    <property type="term" value="P:L-valine catabolic process"/>
    <property type="evidence" value="ECO:0007669"/>
    <property type="project" value="TreeGrafter"/>
</dbReference>
<dbReference type="FunFam" id="1.10.1040.10:FF:000006">
    <property type="entry name" value="3-hydroxyisobutyrate dehydrogenase"/>
    <property type="match status" value="1"/>
</dbReference>
<dbReference type="InterPro" id="IPR006115">
    <property type="entry name" value="6PGDH_NADP-bd"/>
</dbReference>
<comment type="catalytic activity">
    <reaction evidence="9 11">
        <text>3-hydroxy-2-methylpropanoate + NAD(+) = 2-methyl-3-oxopropanoate + NADH + H(+)</text>
        <dbReference type="Rhea" id="RHEA:17681"/>
        <dbReference type="ChEBI" id="CHEBI:11805"/>
        <dbReference type="ChEBI" id="CHEBI:15378"/>
        <dbReference type="ChEBI" id="CHEBI:57540"/>
        <dbReference type="ChEBI" id="CHEBI:57700"/>
        <dbReference type="ChEBI" id="CHEBI:57945"/>
        <dbReference type="EC" id="1.1.1.31"/>
    </reaction>
</comment>
<dbReference type="EMBL" id="JAWZYT010002157">
    <property type="protein sequence ID" value="KAK4306261.1"/>
    <property type="molecule type" value="Genomic_DNA"/>
</dbReference>
<keyword evidence="4 11" id="KW-0101">Branched-chain amino acid catabolism</keyword>
<dbReference type="GO" id="GO:0050661">
    <property type="term" value="F:NADP binding"/>
    <property type="evidence" value="ECO:0007669"/>
    <property type="project" value="InterPro"/>
</dbReference>
<keyword evidence="7 11" id="KW-0520">NAD</keyword>
<evidence type="ECO:0000256" key="11">
    <source>
        <dbReference type="RuleBase" id="RU910714"/>
    </source>
</evidence>
<comment type="subcellular location">
    <subcellularLocation>
        <location evidence="1">Mitochondrion</location>
    </subcellularLocation>
</comment>
<dbReference type="Pfam" id="PF03446">
    <property type="entry name" value="NAD_binding_2"/>
    <property type="match status" value="1"/>
</dbReference>
<evidence type="ECO:0000313" key="15">
    <source>
        <dbReference type="Proteomes" id="UP001292094"/>
    </source>
</evidence>
<evidence type="ECO:0000313" key="14">
    <source>
        <dbReference type="EMBL" id="KAK4306261.1"/>
    </source>
</evidence>
<dbReference type="GO" id="GO:0005739">
    <property type="term" value="C:mitochondrion"/>
    <property type="evidence" value="ECO:0007669"/>
    <property type="project" value="UniProtKB-SubCell"/>
</dbReference>
<dbReference type="GO" id="GO:0008442">
    <property type="term" value="F:3-hydroxyisobutyrate dehydrogenase activity"/>
    <property type="evidence" value="ECO:0007669"/>
    <property type="project" value="UniProtKB-EC"/>
</dbReference>
<dbReference type="EC" id="1.1.1.31" evidence="11"/>
<proteinExistence type="inferred from homology"/>
<dbReference type="FunFam" id="3.40.50.720:FF:000119">
    <property type="entry name" value="3-hydroxyisobutyrate dehydrogenase"/>
    <property type="match status" value="1"/>
</dbReference>
<keyword evidence="15" id="KW-1185">Reference proteome</keyword>
<dbReference type="Gene3D" id="1.10.1040.10">
    <property type="entry name" value="N-(1-d-carboxylethyl)-l-norvaline Dehydrogenase, domain 2"/>
    <property type="match status" value="1"/>
</dbReference>
<feature type="domain" description="6-phosphogluconate dehydrogenase NADP-binding" evidence="12">
    <location>
        <begin position="39"/>
        <end position="198"/>
    </location>
</feature>
<dbReference type="SUPFAM" id="SSF48179">
    <property type="entry name" value="6-phosphogluconate dehydrogenase C-terminal domain-like"/>
    <property type="match status" value="1"/>
</dbReference>
<dbReference type="Gene3D" id="3.40.50.720">
    <property type="entry name" value="NAD(P)-binding Rossmann-like Domain"/>
    <property type="match status" value="1"/>
</dbReference>
<feature type="domain" description="3-hydroxyisobutyrate dehydrogenase-like NAD-binding" evidence="13">
    <location>
        <begin position="201"/>
        <end position="327"/>
    </location>
</feature>
<dbReference type="PANTHER" id="PTHR22981">
    <property type="entry name" value="3-HYDROXYISOBUTYRATE DEHYDROGENASE-RELATED"/>
    <property type="match status" value="1"/>
</dbReference>
<dbReference type="InterPro" id="IPR029154">
    <property type="entry name" value="HIBADH-like_NADP-bd"/>
</dbReference>